<accession>A0A0E2DC05</accession>
<comment type="caution">
    <text evidence="1">The sequence shown here is derived from an EMBL/GenBank/DDBJ whole genome shotgun (WGS) entry which is preliminary data.</text>
</comment>
<dbReference type="EMBL" id="AHNR02000008">
    <property type="protein sequence ID" value="EKR56984.1"/>
    <property type="molecule type" value="Genomic_DNA"/>
</dbReference>
<dbReference type="Proteomes" id="UP000001340">
    <property type="component" value="Unassembled WGS sequence"/>
</dbReference>
<sequence length="40" mass="4830">MSFLFSQIFFSEFTRLICKRLDYSELHNKVPNVLHRISVL</sequence>
<evidence type="ECO:0000313" key="2">
    <source>
        <dbReference type="Proteomes" id="UP000001340"/>
    </source>
</evidence>
<gene>
    <name evidence="1" type="ORF">LEP1GSC105_0586</name>
</gene>
<organism evidence="1 2">
    <name type="scientific">Leptospira interrogans str. UI 12758</name>
    <dbReference type="NCBI Taxonomy" id="1049938"/>
    <lineage>
        <taxon>Bacteria</taxon>
        <taxon>Pseudomonadati</taxon>
        <taxon>Spirochaetota</taxon>
        <taxon>Spirochaetia</taxon>
        <taxon>Leptospirales</taxon>
        <taxon>Leptospiraceae</taxon>
        <taxon>Leptospira</taxon>
    </lineage>
</organism>
<dbReference type="AlphaFoldDB" id="A0A0E2DC05"/>
<reference evidence="1 2" key="1">
    <citation type="submission" date="2012-10" db="EMBL/GenBank/DDBJ databases">
        <authorList>
            <person name="Harkins D.M."/>
            <person name="Durkin A.S."/>
            <person name="Brinkac L.M."/>
            <person name="Haft D.H."/>
            <person name="Selengut J.D."/>
            <person name="Sanka R."/>
            <person name="DePew J."/>
            <person name="Purushe J."/>
            <person name="Chanthongthip A."/>
            <person name="Lattana O."/>
            <person name="Phetsouvanh R."/>
            <person name="Newton P.N."/>
            <person name="Vinetz J.M."/>
            <person name="Sutton G.G."/>
            <person name="Nierman W.C."/>
            <person name="Fouts D.E."/>
        </authorList>
    </citation>
    <scope>NUCLEOTIDE SEQUENCE [LARGE SCALE GENOMIC DNA]</scope>
    <source>
        <strain evidence="1 2">UI 12758</strain>
    </source>
</reference>
<protein>
    <submittedName>
        <fullName evidence="1">Uncharacterized protein</fullName>
    </submittedName>
</protein>
<evidence type="ECO:0000313" key="1">
    <source>
        <dbReference type="EMBL" id="EKR56984.1"/>
    </source>
</evidence>
<name>A0A0E2DC05_LEPIR</name>
<proteinExistence type="predicted"/>